<dbReference type="AlphaFoldDB" id="A0A811SFB7"/>
<dbReference type="Gene3D" id="2.90.10.10">
    <property type="entry name" value="Bulb-type lectin domain"/>
    <property type="match status" value="1"/>
</dbReference>
<evidence type="ECO:0000259" key="9">
    <source>
        <dbReference type="Pfam" id="PF07714"/>
    </source>
</evidence>
<evidence type="ECO:0000256" key="7">
    <source>
        <dbReference type="ARBA" id="ARBA00048679"/>
    </source>
</evidence>
<dbReference type="OrthoDB" id="5544992at2759"/>
<evidence type="ECO:0000256" key="3">
    <source>
        <dbReference type="ARBA" id="ARBA00022729"/>
    </source>
</evidence>
<dbReference type="GO" id="GO:0016020">
    <property type="term" value="C:membrane"/>
    <property type="evidence" value="ECO:0007669"/>
    <property type="project" value="UniProtKB-SubCell"/>
</dbReference>
<dbReference type="Proteomes" id="UP000604825">
    <property type="component" value="Unassembled WGS sequence"/>
</dbReference>
<keyword evidence="4" id="KW-0430">Lectin</keyword>
<evidence type="ECO:0000256" key="6">
    <source>
        <dbReference type="ARBA" id="ARBA00047899"/>
    </source>
</evidence>
<comment type="subcellular location">
    <subcellularLocation>
        <location evidence="1">Membrane</location>
        <topology evidence="1">Single-pass type I membrane protein</topology>
    </subcellularLocation>
</comment>
<organism evidence="10 11">
    <name type="scientific">Miscanthus lutarioriparius</name>
    <dbReference type="NCBI Taxonomy" id="422564"/>
    <lineage>
        <taxon>Eukaryota</taxon>
        <taxon>Viridiplantae</taxon>
        <taxon>Streptophyta</taxon>
        <taxon>Embryophyta</taxon>
        <taxon>Tracheophyta</taxon>
        <taxon>Spermatophyta</taxon>
        <taxon>Magnoliopsida</taxon>
        <taxon>Liliopsida</taxon>
        <taxon>Poales</taxon>
        <taxon>Poaceae</taxon>
        <taxon>PACMAD clade</taxon>
        <taxon>Panicoideae</taxon>
        <taxon>Andropogonodae</taxon>
        <taxon>Andropogoneae</taxon>
        <taxon>Saccharinae</taxon>
        <taxon>Miscanthus</taxon>
    </lineage>
</organism>
<keyword evidence="11" id="KW-1185">Reference proteome</keyword>
<dbReference type="EMBL" id="CAJGYO010000019">
    <property type="protein sequence ID" value="CAD6339258.1"/>
    <property type="molecule type" value="Genomic_DNA"/>
</dbReference>
<evidence type="ECO:0000313" key="11">
    <source>
        <dbReference type="Proteomes" id="UP000604825"/>
    </source>
</evidence>
<keyword evidence="5" id="KW-0675">Receptor</keyword>
<accession>A0A811SFB7</accession>
<protein>
    <recommendedName>
        <fullName evidence="2">non-specific serine/threonine protein kinase</fullName>
        <ecNumber evidence="2">2.7.11.1</ecNumber>
    </recommendedName>
</protein>
<dbReference type="InterPro" id="IPR011009">
    <property type="entry name" value="Kinase-like_dom_sf"/>
</dbReference>
<keyword evidence="8" id="KW-0812">Transmembrane</keyword>
<dbReference type="InterPro" id="IPR001245">
    <property type="entry name" value="Ser-Thr/Tyr_kinase_cat_dom"/>
</dbReference>
<dbReference type="GO" id="GO:0004674">
    <property type="term" value="F:protein serine/threonine kinase activity"/>
    <property type="evidence" value="ECO:0007669"/>
    <property type="project" value="UniProtKB-EC"/>
</dbReference>
<dbReference type="SUPFAM" id="SSF51110">
    <property type="entry name" value="alpha-D-mannose-specific plant lectins"/>
    <property type="match status" value="1"/>
</dbReference>
<evidence type="ECO:0000256" key="1">
    <source>
        <dbReference type="ARBA" id="ARBA00004479"/>
    </source>
</evidence>
<proteinExistence type="predicted"/>
<keyword evidence="8" id="KW-1133">Transmembrane helix</keyword>
<dbReference type="Pfam" id="PF07714">
    <property type="entry name" value="PK_Tyr_Ser-Thr"/>
    <property type="match status" value="1"/>
</dbReference>
<evidence type="ECO:0000256" key="8">
    <source>
        <dbReference type="SAM" id="Phobius"/>
    </source>
</evidence>
<dbReference type="SUPFAM" id="SSF56112">
    <property type="entry name" value="Protein kinase-like (PK-like)"/>
    <property type="match status" value="1"/>
</dbReference>
<comment type="catalytic activity">
    <reaction evidence="7">
        <text>L-seryl-[protein] + ATP = O-phospho-L-seryl-[protein] + ADP + H(+)</text>
        <dbReference type="Rhea" id="RHEA:17989"/>
        <dbReference type="Rhea" id="RHEA-COMP:9863"/>
        <dbReference type="Rhea" id="RHEA-COMP:11604"/>
        <dbReference type="ChEBI" id="CHEBI:15378"/>
        <dbReference type="ChEBI" id="CHEBI:29999"/>
        <dbReference type="ChEBI" id="CHEBI:30616"/>
        <dbReference type="ChEBI" id="CHEBI:83421"/>
        <dbReference type="ChEBI" id="CHEBI:456216"/>
        <dbReference type="EC" id="2.7.11.1"/>
    </reaction>
</comment>
<gene>
    <name evidence="10" type="ORF">NCGR_LOCUS63356</name>
</gene>
<keyword evidence="8" id="KW-0472">Membrane</keyword>
<comment type="caution">
    <text evidence="10">The sequence shown here is derived from an EMBL/GenBank/DDBJ whole genome shotgun (WGS) entry which is preliminary data.</text>
</comment>
<evidence type="ECO:0000256" key="5">
    <source>
        <dbReference type="ARBA" id="ARBA00023170"/>
    </source>
</evidence>
<dbReference type="Gene3D" id="3.30.200.20">
    <property type="entry name" value="Phosphorylase Kinase, domain 1"/>
    <property type="match status" value="1"/>
</dbReference>
<feature type="domain" description="Serine-threonine/tyrosine-protein kinase catalytic" evidence="9">
    <location>
        <begin position="642"/>
        <end position="704"/>
    </location>
</feature>
<evidence type="ECO:0000313" key="10">
    <source>
        <dbReference type="EMBL" id="CAD6339258.1"/>
    </source>
</evidence>
<feature type="transmembrane region" description="Helical" evidence="8">
    <location>
        <begin position="584"/>
        <end position="607"/>
    </location>
</feature>
<name>A0A811SFB7_9POAL</name>
<evidence type="ECO:0000256" key="2">
    <source>
        <dbReference type="ARBA" id="ARBA00012513"/>
    </source>
</evidence>
<dbReference type="PANTHER" id="PTHR47976:SF13">
    <property type="entry name" value="RECEPTOR-LIKE SERINE_THREONINE-PROTEIN KINASE"/>
    <property type="match status" value="1"/>
</dbReference>
<dbReference type="PANTHER" id="PTHR47976">
    <property type="entry name" value="G-TYPE LECTIN S-RECEPTOR-LIKE SERINE/THREONINE-PROTEIN KINASE SD2-5"/>
    <property type="match status" value="1"/>
</dbReference>
<dbReference type="InterPro" id="IPR036426">
    <property type="entry name" value="Bulb-type_lectin_dom_sf"/>
</dbReference>
<dbReference type="EC" id="2.7.11.1" evidence="2"/>
<keyword evidence="3" id="KW-0732">Signal</keyword>
<sequence>MSQSQLSAIVINITLDGQNYLEWAFTVETALRGHGLYFHLTDDPPTLKSDNSNAAAVKTWEINDGKIMAAMDRYVQESGALQHTLMQQLHVIEQRDMSIDEYYSAFDGLMGSLVPMVPQCTAGQNCTALSFIEQFLTYRFVMGVRAEFDSIGTRLLHTSSTLTMAKALSDLLAKETRLQALSSSVPHPHSVLAASQRTSAFKEPYKHCGRTNHSSDTCFAKHPEKLAEFHARRAARGRGTSSTPRGSGSIGTVSVAASLTDRCNGKVIGTGHRRKGASSLYVLDTLRLPSSVASTAHASFAASSSASFSKWHHCLGHLCGSRLSSMINKGCLSHASIESSFHCGTLVWSTNTTGKSVVGMNLTGSGNLVLLDHRNMEVLHFGQKLIASTSATNWAKGKFYLTVLSNGMYAFAGVDTPLAYYQSPTGGNVIANTSAYIALKNGSLEVFTSFRGTEGSDYSIQFPMNAYGLEFVRLDWDGHLRLYQGGNGNWVNSDLLHIADPCSYPLACGEYGVCSDGQCSCPDEALRQSGLFKLIYPRERNRGCSLTDSLSCGSAQKTSYSRNFSSYAFVKVQEHKPMLSKEKIVIVVVVGSSTFVASVIVSVLIVIRSAKLLQDTDIIDQLPGLPKRFCFGSLKSATGDFSRKIGVRGSGSVFEGHIGDMQVAVKRLDDINQGEMEFLMEVQTVGRINHIHLVSLIGFCAENHIGFLSMSTCLMDLWISGFSQSTKWAHLIGRPD</sequence>
<dbReference type="InterPro" id="IPR051343">
    <property type="entry name" value="G-type_lectin_kinases/EP1-like"/>
</dbReference>
<reference evidence="10" key="1">
    <citation type="submission" date="2020-10" db="EMBL/GenBank/DDBJ databases">
        <authorList>
            <person name="Han B."/>
            <person name="Lu T."/>
            <person name="Zhao Q."/>
            <person name="Huang X."/>
            <person name="Zhao Y."/>
        </authorList>
    </citation>
    <scope>NUCLEOTIDE SEQUENCE</scope>
</reference>
<comment type="catalytic activity">
    <reaction evidence="6">
        <text>L-threonyl-[protein] + ATP = O-phospho-L-threonyl-[protein] + ADP + H(+)</text>
        <dbReference type="Rhea" id="RHEA:46608"/>
        <dbReference type="Rhea" id="RHEA-COMP:11060"/>
        <dbReference type="Rhea" id="RHEA-COMP:11605"/>
        <dbReference type="ChEBI" id="CHEBI:15378"/>
        <dbReference type="ChEBI" id="CHEBI:30013"/>
        <dbReference type="ChEBI" id="CHEBI:30616"/>
        <dbReference type="ChEBI" id="CHEBI:61977"/>
        <dbReference type="ChEBI" id="CHEBI:456216"/>
        <dbReference type="EC" id="2.7.11.1"/>
    </reaction>
</comment>
<evidence type="ECO:0000256" key="4">
    <source>
        <dbReference type="ARBA" id="ARBA00022734"/>
    </source>
</evidence>